<dbReference type="OrthoDB" id="1572276at2759"/>
<dbReference type="AlphaFoldDB" id="A0A835JMH2"/>
<gene>
    <name evidence="1" type="ORF">SADUNF_Sadunf11G0100000</name>
</gene>
<keyword evidence="2" id="KW-1185">Reference proteome</keyword>
<dbReference type="Proteomes" id="UP000657918">
    <property type="component" value="Chromosome 11"/>
</dbReference>
<evidence type="ECO:0000313" key="2">
    <source>
        <dbReference type="Proteomes" id="UP000657918"/>
    </source>
</evidence>
<organism evidence="1 2">
    <name type="scientific">Salix dunnii</name>
    <dbReference type="NCBI Taxonomy" id="1413687"/>
    <lineage>
        <taxon>Eukaryota</taxon>
        <taxon>Viridiplantae</taxon>
        <taxon>Streptophyta</taxon>
        <taxon>Embryophyta</taxon>
        <taxon>Tracheophyta</taxon>
        <taxon>Spermatophyta</taxon>
        <taxon>Magnoliopsida</taxon>
        <taxon>eudicotyledons</taxon>
        <taxon>Gunneridae</taxon>
        <taxon>Pentapetalae</taxon>
        <taxon>rosids</taxon>
        <taxon>fabids</taxon>
        <taxon>Malpighiales</taxon>
        <taxon>Salicaceae</taxon>
        <taxon>Saliceae</taxon>
        <taxon>Salix</taxon>
    </lineage>
</organism>
<evidence type="ECO:0000313" key="1">
    <source>
        <dbReference type="EMBL" id="KAF9672973.1"/>
    </source>
</evidence>
<comment type="caution">
    <text evidence="1">The sequence shown here is derived from an EMBL/GenBank/DDBJ whole genome shotgun (WGS) entry which is preliminary data.</text>
</comment>
<dbReference type="EMBL" id="JADGMS010000011">
    <property type="protein sequence ID" value="KAF9672973.1"/>
    <property type="molecule type" value="Genomic_DNA"/>
</dbReference>
<sequence>MMKFKNRSLEKNNLPVLNEMLANEAKVLASWSCKDRSDETEELAWKSYGKPVKNARLYIPSKHFKPDVTLRYLEWWKLPVSGGKDGNGSPESSEISVPNFKGTNLDYCPLFPPGFTPKCQCIEVLDSDEEDPTVEELLTPNKKLKIVDHGINGDGKTLPATAHSLLSFSAENNDVTTIALASPVHNADILKGNERGNGNCFDIHTDGKDRINKLRKEDDGLKDAKFGRKKIAVQLFCPKCYKDLHCLDT</sequence>
<protein>
    <submittedName>
        <fullName evidence="1">Uncharacterized protein</fullName>
    </submittedName>
</protein>
<proteinExistence type="predicted"/>
<name>A0A835JMH2_9ROSI</name>
<accession>A0A835JMH2</accession>
<reference evidence="1 2" key="1">
    <citation type="submission" date="2020-10" db="EMBL/GenBank/DDBJ databases">
        <title>Plant Genome Project.</title>
        <authorList>
            <person name="Zhang R.-G."/>
        </authorList>
    </citation>
    <scope>NUCLEOTIDE SEQUENCE [LARGE SCALE GENOMIC DNA]</scope>
    <source>
        <strain evidence="1">FAFU-HL-1</strain>
        <tissue evidence="1">Leaf</tissue>
    </source>
</reference>